<dbReference type="PANTHER" id="PTHR48467:SF1">
    <property type="entry name" value="GLUTAMATE SYNTHASE 1 [NADH], CHLOROPLASTIC-LIKE"/>
    <property type="match status" value="1"/>
</dbReference>
<evidence type="ECO:0000256" key="1">
    <source>
        <dbReference type="ARBA" id="ARBA00001974"/>
    </source>
</evidence>
<evidence type="ECO:0000256" key="10">
    <source>
        <dbReference type="PIRSR" id="PIRSR000362-2"/>
    </source>
</evidence>
<dbReference type="InterPro" id="IPR023753">
    <property type="entry name" value="FAD/NAD-binding_dom"/>
</dbReference>
<feature type="binding site" evidence="10">
    <location>
        <position position="206"/>
    </location>
    <ligand>
        <name>NADP(+)</name>
        <dbReference type="ChEBI" id="CHEBI:58349"/>
    </ligand>
</feature>
<dbReference type="eggNOG" id="COG0493">
    <property type="taxonomic scope" value="Bacteria"/>
</dbReference>
<dbReference type="HOGENOM" id="CLU_024722_4_0_11"/>
<name>M1UVY7_9CORY</name>
<dbReference type="SUPFAM" id="SSF51971">
    <property type="entry name" value="Nucleotide-binding domain"/>
    <property type="match status" value="1"/>
</dbReference>
<proteinExistence type="inferred from homology"/>
<dbReference type="AlphaFoldDB" id="M1UVY7"/>
<dbReference type="STRING" id="1121353.H924_11645"/>
<evidence type="ECO:0000256" key="3">
    <source>
        <dbReference type="ARBA" id="ARBA00013223"/>
    </source>
</evidence>
<keyword evidence="13" id="KW-1185">Reference proteome</keyword>
<dbReference type="OrthoDB" id="289202at2"/>
<evidence type="ECO:0000256" key="7">
    <source>
        <dbReference type="ARBA" id="ARBA00023002"/>
    </source>
</evidence>
<evidence type="ECO:0000256" key="2">
    <source>
        <dbReference type="ARBA" id="ARBA00008312"/>
    </source>
</evidence>
<keyword evidence="6 10" id="KW-0521">NADP</keyword>
<protein>
    <recommendedName>
        <fullName evidence="3">ferredoxin--NADP(+) reductase</fullName>
        <ecNumber evidence="3">1.18.1.2</ecNumber>
    </recommendedName>
</protein>
<evidence type="ECO:0000256" key="4">
    <source>
        <dbReference type="ARBA" id="ARBA00022630"/>
    </source>
</evidence>
<evidence type="ECO:0000313" key="13">
    <source>
        <dbReference type="Proteomes" id="UP000011760"/>
    </source>
</evidence>
<keyword evidence="5 9" id="KW-0274">FAD</keyword>
<feature type="domain" description="FAD/NAD(P)-binding" evidence="11">
    <location>
        <begin position="6"/>
        <end position="184"/>
    </location>
</feature>
<dbReference type="PIRSF" id="PIRSF000362">
    <property type="entry name" value="FNR"/>
    <property type="match status" value="1"/>
</dbReference>
<dbReference type="InterPro" id="IPR036188">
    <property type="entry name" value="FAD/NAD-bd_sf"/>
</dbReference>
<evidence type="ECO:0000256" key="6">
    <source>
        <dbReference type="ARBA" id="ARBA00022857"/>
    </source>
</evidence>
<comment type="similarity">
    <text evidence="2">Belongs to the ferredoxin--NADP reductase type 1 family.</text>
</comment>
<gene>
    <name evidence="12" type="ORF">H924_11645</name>
</gene>
<dbReference type="EC" id="1.18.1.2" evidence="3"/>
<dbReference type="GO" id="GO:0004324">
    <property type="term" value="F:ferredoxin-NADP+ reductase activity"/>
    <property type="evidence" value="ECO:0007669"/>
    <property type="project" value="UniProtKB-EC"/>
</dbReference>
<feature type="binding site" evidence="9">
    <location>
        <position position="80"/>
    </location>
    <ligand>
        <name>FAD</name>
        <dbReference type="ChEBI" id="CHEBI:57692"/>
    </ligand>
</feature>
<organism evidence="12 13">
    <name type="scientific">Corynebacterium callunae DSM 20147</name>
    <dbReference type="NCBI Taxonomy" id="1121353"/>
    <lineage>
        <taxon>Bacteria</taxon>
        <taxon>Bacillati</taxon>
        <taxon>Actinomycetota</taxon>
        <taxon>Actinomycetes</taxon>
        <taxon>Mycobacteriales</taxon>
        <taxon>Corynebacteriaceae</taxon>
        <taxon>Corynebacterium</taxon>
    </lineage>
</organism>
<feature type="binding site" evidence="9">
    <location>
        <position position="15"/>
    </location>
    <ligand>
        <name>FAD</name>
        <dbReference type="ChEBI" id="CHEBI:57692"/>
    </ligand>
</feature>
<comment type="catalytic activity">
    <reaction evidence="8">
        <text>2 reduced [2Fe-2S]-[ferredoxin] + NADP(+) + H(+) = 2 oxidized [2Fe-2S]-[ferredoxin] + NADPH</text>
        <dbReference type="Rhea" id="RHEA:20125"/>
        <dbReference type="Rhea" id="RHEA-COMP:10000"/>
        <dbReference type="Rhea" id="RHEA-COMP:10001"/>
        <dbReference type="ChEBI" id="CHEBI:15378"/>
        <dbReference type="ChEBI" id="CHEBI:33737"/>
        <dbReference type="ChEBI" id="CHEBI:33738"/>
        <dbReference type="ChEBI" id="CHEBI:57783"/>
        <dbReference type="ChEBI" id="CHEBI:58349"/>
        <dbReference type="EC" id="1.18.1.2"/>
    </reaction>
</comment>
<dbReference type="Gene3D" id="3.50.50.60">
    <property type="entry name" value="FAD/NAD(P)-binding domain"/>
    <property type="match status" value="1"/>
</dbReference>
<dbReference type="PRINTS" id="PR00419">
    <property type="entry name" value="ADXRDTASE"/>
</dbReference>
<evidence type="ECO:0000313" key="12">
    <source>
        <dbReference type="EMBL" id="AGG67757.1"/>
    </source>
</evidence>
<reference evidence="12 13" key="1">
    <citation type="submission" date="2013-02" db="EMBL/GenBank/DDBJ databases">
        <title>The complete genome sequence of Corynebacterium callunae DSM 20147.</title>
        <authorList>
            <person name="Ruckert C."/>
            <person name="Albersmeier A."/>
            <person name="Kalinowski J."/>
        </authorList>
    </citation>
    <scope>NUCLEOTIDE SEQUENCE [LARGE SCALE GENOMIC DNA]</scope>
    <source>
        <strain evidence="12 13">DSM 20147</strain>
    </source>
</reference>
<feature type="binding site" evidence="9">
    <location>
        <position position="358"/>
    </location>
    <ligand>
        <name>FAD</name>
        <dbReference type="ChEBI" id="CHEBI:57692"/>
    </ligand>
</feature>
<evidence type="ECO:0000259" key="11">
    <source>
        <dbReference type="Pfam" id="PF07992"/>
    </source>
</evidence>
<dbReference type="Proteomes" id="UP000011760">
    <property type="component" value="Chromosome"/>
</dbReference>
<dbReference type="EMBL" id="CP004354">
    <property type="protein sequence ID" value="AGG67757.1"/>
    <property type="molecule type" value="Genomic_DNA"/>
</dbReference>
<feature type="binding site" evidence="10">
    <location>
        <position position="365"/>
    </location>
    <ligand>
        <name>NADP(+)</name>
        <dbReference type="ChEBI" id="CHEBI:58349"/>
    </ligand>
</feature>
<dbReference type="RefSeq" id="WP_015652183.1">
    <property type="nucleotide sequence ID" value="NC_020506.1"/>
</dbReference>
<evidence type="ECO:0000256" key="8">
    <source>
        <dbReference type="ARBA" id="ARBA00047776"/>
    </source>
</evidence>
<dbReference type="Pfam" id="PF07992">
    <property type="entry name" value="Pyr_redox_2"/>
    <property type="match status" value="1"/>
</dbReference>
<accession>M1UVY7</accession>
<feature type="binding site" evidence="9">
    <location>
        <position position="36"/>
    </location>
    <ligand>
        <name>FAD</name>
        <dbReference type="ChEBI" id="CHEBI:57692"/>
    </ligand>
</feature>
<dbReference type="PANTHER" id="PTHR48467">
    <property type="entry name" value="GLUTAMATE SYNTHASE 1 [NADH], CHLOROPLASTIC-LIKE"/>
    <property type="match status" value="1"/>
</dbReference>
<dbReference type="InterPro" id="IPR021163">
    <property type="entry name" value="Ferredox_Rdtase_adrenod"/>
</dbReference>
<dbReference type="KEGG" id="ccn:H924_11645"/>
<feature type="binding site" evidence="9">
    <location>
        <position position="44"/>
    </location>
    <ligand>
        <name>FAD</name>
        <dbReference type="ChEBI" id="CHEBI:57692"/>
    </ligand>
</feature>
<comment type="cofactor">
    <cofactor evidence="1 9">
        <name>FAD</name>
        <dbReference type="ChEBI" id="CHEBI:57692"/>
    </cofactor>
</comment>
<evidence type="ECO:0000256" key="9">
    <source>
        <dbReference type="PIRSR" id="PIRSR000362-1"/>
    </source>
</evidence>
<dbReference type="InterPro" id="IPR055275">
    <property type="entry name" value="Ferredox_Rdtase"/>
</dbReference>
<keyword evidence="7" id="KW-0560">Oxidoreductase</keyword>
<dbReference type="Gene3D" id="3.40.50.720">
    <property type="entry name" value="NAD(P)-binding Rossmann-like Domain"/>
    <property type="match status" value="1"/>
</dbReference>
<keyword evidence="4" id="KW-0285">Flavoprotein</keyword>
<feature type="binding site" evidence="9">
    <location>
        <begin position="365"/>
        <end position="367"/>
    </location>
    <ligand>
        <name>FAD</name>
        <dbReference type="ChEBI" id="CHEBI:57692"/>
    </ligand>
</feature>
<evidence type="ECO:0000256" key="5">
    <source>
        <dbReference type="ARBA" id="ARBA00022827"/>
    </source>
</evidence>
<sequence length="455" mass="49766">MSRTLRVAVVGAGPAGIYASDLLMKSDQDVQIDLFERMPAPFGLIRYGVAPDHPRIKGIVKSLHNVLDKEQLRFLGNVEIGKDVTVEELREFYDAIVFSTGATGDQDLRVPGSDLEGSFGAGEFVGFYDGNPNFERSWDLSAEKVAVIGVGNVALDVARILAKTGDELLVTEIPDNVYQSLSQNKAKEVHVFGRRGPAQAKFTPLELKELDHSPTIEVVVNPEDIDYDAASETARRESKSQDLVCQTLEQYAMRDPKGAPHKLFIHFFESPVEILGEDGKVVGIKTERTQLDGNGGVTGTGEFTTWDVQAVYRAVGYRSDAVSDVPFDEQRAVIPNDGGHVIDPATGEAITGLYATGWIKRGPIGLIGNTKSDAKETTEMLLADYANGALPAPAKPETEAVLNFLDGRDIAYTTWDGWHLLDAAERALGEPEGRERKKIVEWDEMVHHARSTQNS</sequence>
<dbReference type="PATRIC" id="fig|1121353.3.peg.2379"/>
<feature type="binding site" evidence="10">
    <location>
        <begin position="194"/>
        <end position="195"/>
    </location>
    <ligand>
        <name>NADP(+)</name>
        <dbReference type="ChEBI" id="CHEBI:58349"/>
    </ligand>
</feature>